<proteinExistence type="predicted"/>
<evidence type="ECO:0000313" key="2">
    <source>
        <dbReference type="Proteomes" id="UP000215914"/>
    </source>
</evidence>
<keyword evidence="2" id="KW-1185">Reference proteome</keyword>
<protein>
    <submittedName>
        <fullName evidence="1">Uncharacterized protein</fullName>
    </submittedName>
</protein>
<accession>A0A9K3NSB7</accession>
<dbReference type="Gramene" id="mRNA:HanXRQr2_Chr04g0180321">
    <property type="protein sequence ID" value="CDS:HanXRQr2_Chr04g0180321.1"/>
    <property type="gene ID" value="HanXRQr2_Chr04g0180321"/>
</dbReference>
<sequence>MKFPRCNVFQNKNNHRYHWTAHGTRFRPGWVGGRDRRWYQSHCFKPISVVIIILKLK</sequence>
<dbReference type="Proteomes" id="UP000215914">
    <property type="component" value="Unassembled WGS sequence"/>
</dbReference>
<comment type="caution">
    <text evidence="1">The sequence shown here is derived from an EMBL/GenBank/DDBJ whole genome shotgun (WGS) entry which is preliminary data.</text>
</comment>
<dbReference type="EMBL" id="MNCJ02000319">
    <property type="protein sequence ID" value="KAF5811342.1"/>
    <property type="molecule type" value="Genomic_DNA"/>
</dbReference>
<name>A0A9K3NSB7_HELAN</name>
<dbReference type="AlphaFoldDB" id="A0A9K3NSB7"/>
<reference evidence="1" key="1">
    <citation type="journal article" date="2017" name="Nature">
        <title>The sunflower genome provides insights into oil metabolism, flowering and Asterid evolution.</title>
        <authorList>
            <person name="Badouin H."/>
            <person name="Gouzy J."/>
            <person name="Grassa C.J."/>
            <person name="Murat F."/>
            <person name="Staton S.E."/>
            <person name="Cottret L."/>
            <person name="Lelandais-Briere C."/>
            <person name="Owens G.L."/>
            <person name="Carrere S."/>
            <person name="Mayjonade B."/>
            <person name="Legrand L."/>
            <person name="Gill N."/>
            <person name="Kane N.C."/>
            <person name="Bowers J.E."/>
            <person name="Hubner S."/>
            <person name="Bellec A."/>
            <person name="Berard A."/>
            <person name="Berges H."/>
            <person name="Blanchet N."/>
            <person name="Boniface M.C."/>
            <person name="Brunel D."/>
            <person name="Catrice O."/>
            <person name="Chaidir N."/>
            <person name="Claudel C."/>
            <person name="Donnadieu C."/>
            <person name="Faraut T."/>
            <person name="Fievet G."/>
            <person name="Helmstetter N."/>
            <person name="King M."/>
            <person name="Knapp S.J."/>
            <person name="Lai Z."/>
            <person name="Le Paslier M.C."/>
            <person name="Lippi Y."/>
            <person name="Lorenzon L."/>
            <person name="Mandel J.R."/>
            <person name="Marage G."/>
            <person name="Marchand G."/>
            <person name="Marquand E."/>
            <person name="Bret-Mestries E."/>
            <person name="Morien E."/>
            <person name="Nambeesan S."/>
            <person name="Nguyen T."/>
            <person name="Pegot-Espagnet P."/>
            <person name="Pouilly N."/>
            <person name="Raftis F."/>
            <person name="Sallet E."/>
            <person name="Schiex T."/>
            <person name="Thomas J."/>
            <person name="Vandecasteele C."/>
            <person name="Vares D."/>
            <person name="Vear F."/>
            <person name="Vautrin S."/>
            <person name="Crespi M."/>
            <person name="Mangin B."/>
            <person name="Burke J.M."/>
            <person name="Salse J."/>
            <person name="Munos S."/>
            <person name="Vincourt P."/>
            <person name="Rieseberg L.H."/>
            <person name="Langlade N.B."/>
        </authorList>
    </citation>
    <scope>NUCLEOTIDE SEQUENCE</scope>
    <source>
        <tissue evidence="1">Leaves</tissue>
    </source>
</reference>
<organism evidence="1 2">
    <name type="scientific">Helianthus annuus</name>
    <name type="common">Common sunflower</name>
    <dbReference type="NCBI Taxonomy" id="4232"/>
    <lineage>
        <taxon>Eukaryota</taxon>
        <taxon>Viridiplantae</taxon>
        <taxon>Streptophyta</taxon>
        <taxon>Embryophyta</taxon>
        <taxon>Tracheophyta</taxon>
        <taxon>Spermatophyta</taxon>
        <taxon>Magnoliopsida</taxon>
        <taxon>eudicotyledons</taxon>
        <taxon>Gunneridae</taxon>
        <taxon>Pentapetalae</taxon>
        <taxon>asterids</taxon>
        <taxon>campanulids</taxon>
        <taxon>Asterales</taxon>
        <taxon>Asteraceae</taxon>
        <taxon>Asteroideae</taxon>
        <taxon>Heliantheae alliance</taxon>
        <taxon>Heliantheae</taxon>
        <taxon>Helianthus</taxon>
    </lineage>
</organism>
<reference evidence="1" key="2">
    <citation type="submission" date="2020-06" db="EMBL/GenBank/DDBJ databases">
        <title>Helianthus annuus Genome sequencing and assembly Release 2.</title>
        <authorList>
            <person name="Gouzy J."/>
            <person name="Langlade N."/>
            <person name="Munos S."/>
        </authorList>
    </citation>
    <scope>NUCLEOTIDE SEQUENCE</scope>
    <source>
        <tissue evidence="1">Leaves</tissue>
    </source>
</reference>
<gene>
    <name evidence="1" type="ORF">HanXRQr2_Chr04g0180321</name>
</gene>
<evidence type="ECO:0000313" key="1">
    <source>
        <dbReference type="EMBL" id="KAF5811342.1"/>
    </source>
</evidence>